<reference evidence="1" key="1">
    <citation type="submission" date="2021-06" db="EMBL/GenBank/DDBJ databases">
        <authorList>
            <person name="Kallberg Y."/>
            <person name="Tangrot J."/>
            <person name="Rosling A."/>
        </authorList>
    </citation>
    <scope>NUCLEOTIDE SEQUENCE</scope>
    <source>
        <strain evidence="1">CL551</strain>
    </source>
</reference>
<proteinExistence type="predicted"/>
<evidence type="ECO:0000313" key="1">
    <source>
        <dbReference type="EMBL" id="CAG8744021.1"/>
    </source>
</evidence>
<name>A0A9N9NJN1_9GLOM</name>
<gene>
    <name evidence="1" type="ORF">AMORRO_LOCUS14912</name>
</gene>
<feature type="non-terminal residue" evidence="1">
    <location>
        <position position="1"/>
    </location>
</feature>
<protein>
    <submittedName>
        <fullName evidence="1">7434_t:CDS:1</fullName>
    </submittedName>
</protein>
<sequence length="65" mass="7706">AKQNILMKLKLVEKKRELLVKEQTRHVLNASIETRDQCLLVQKSITRKRLLDESSEHTHKELIMI</sequence>
<organism evidence="1 2">
    <name type="scientific">Acaulospora morrowiae</name>
    <dbReference type="NCBI Taxonomy" id="94023"/>
    <lineage>
        <taxon>Eukaryota</taxon>
        <taxon>Fungi</taxon>
        <taxon>Fungi incertae sedis</taxon>
        <taxon>Mucoromycota</taxon>
        <taxon>Glomeromycotina</taxon>
        <taxon>Glomeromycetes</taxon>
        <taxon>Diversisporales</taxon>
        <taxon>Acaulosporaceae</taxon>
        <taxon>Acaulospora</taxon>
    </lineage>
</organism>
<keyword evidence="2" id="KW-1185">Reference proteome</keyword>
<accession>A0A9N9NJN1</accession>
<comment type="caution">
    <text evidence="1">The sequence shown here is derived from an EMBL/GenBank/DDBJ whole genome shotgun (WGS) entry which is preliminary data.</text>
</comment>
<dbReference type="AlphaFoldDB" id="A0A9N9NJN1"/>
<dbReference type="EMBL" id="CAJVPV010032007">
    <property type="protein sequence ID" value="CAG8744021.1"/>
    <property type="molecule type" value="Genomic_DNA"/>
</dbReference>
<dbReference type="Proteomes" id="UP000789342">
    <property type="component" value="Unassembled WGS sequence"/>
</dbReference>
<evidence type="ECO:0000313" key="2">
    <source>
        <dbReference type="Proteomes" id="UP000789342"/>
    </source>
</evidence>
<feature type="non-terminal residue" evidence="1">
    <location>
        <position position="65"/>
    </location>
</feature>